<dbReference type="EMBL" id="CM007899">
    <property type="protein sequence ID" value="OTG10478.1"/>
    <property type="molecule type" value="Genomic_DNA"/>
</dbReference>
<dbReference type="InParanoid" id="A0A251TH84"/>
<evidence type="ECO:0000313" key="1">
    <source>
        <dbReference type="EMBL" id="OTG10478.1"/>
    </source>
</evidence>
<keyword evidence="2" id="KW-1185">Reference proteome</keyword>
<gene>
    <name evidence="1" type="ORF">HannXRQ_Chr10g0287991</name>
</gene>
<reference evidence="2" key="1">
    <citation type="journal article" date="2017" name="Nature">
        <title>The sunflower genome provides insights into oil metabolism, flowering and Asterid evolution.</title>
        <authorList>
            <person name="Badouin H."/>
            <person name="Gouzy J."/>
            <person name="Grassa C.J."/>
            <person name="Murat F."/>
            <person name="Staton S.E."/>
            <person name="Cottret L."/>
            <person name="Lelandais-Briere C."/>
            <person name="Owens G.L."/>
            <person name="Carrere S."/>
            <person name="Mayjonade B."/>
            <person name="Legrand L."/>
            <person name="Gill N."/>
            <person name="Kane N.C."/>
            <person name="Bowers J.E."/>
            <person name="Hubner S."/>
            <person name="Bellec A."/>
            <person name="Berard A."/>
            <person name="Berges H."/>
            <person name="Blanchet N."/>
            <person name="Boniface M.C."/>
            <person name="Brunel D."/>
            <person name="Catrice O."/>
            <person name="Chaidir N."/>
            <person name="Claudel C."/>
            <person name="Donnadieu C."/>
            <person name="Faraut T."/>
            <person name="Fievet G."/>
            <person name="Helmstetter N."/>
            <person name="King M."/>
            <person name="Knapp S.J."/>
            <person name="Lai Z."/>
            <person name="Le Paslier M.C."/>
            <person name="Lippi Y."/>
            <person name="Lorenzon L."/>
            <person name="Mandel J.R."/>
            <person name="Marage G."/>
            <person name="Marchand G."/>
            <person name="Marquand E."/>
            <person name="Bret-Mestries E."/>
            <person name="Morien E."/>
            <person name="Nambeesan S."/>
            <person name="Nguyen T."/>
            <person name="Pegot-Espagnet P."/>
            <person name="Pouilly N."/>
            <person name="Raftis F."/>
            <person name="Sallet E."/>
            <person name="Schiex T."/>
            <person name="Thomas J."/>
            <person name="Vandecasteele C."/>
            <person name="Vares D."/>
            <person name="Vear F."/>
            <person name="Vautrin S."/>
            <person name="Crespi M."/>
            <person name="Mangin B."/>
            <person name="Burke J.M."/>
            <person name="Salse J."/>
            <person name="Munos S."/>
            <person name="Vincourt P."/>
            <person name="Rieseberg L.H."/>
            <person name="Langlade N.B."/>
        </authorList>
    </citation>
    <scope>NUCLEOTIDE SEQUENCE [LARGE SCALE GENOMIC DNA]</scope>
    <source>
        <strain evidence="2">cv. SF193</strain>
    </source>
</reference>
<protein>
    <submittedName>
        <fullName evidence="1">Uncharacterized protein</fullName>
    </submittedName>
</protein>
<name>A0A251TH84_HELAN</name>
<dbReference type="AlphaFoldDB" id="A0A251TH84"/>
<proteinExistence type="predicted"/>
<evidence type="ECO:0000313" key="2">
    <source>
        <dbReference type="Proteomes" id="UP000215914"/>
    </source>
</evidence>
<organism evidence="1 2">
    <name type="scientific">Helianthus annuus</name>
    <name type="common">Common sunflower</name>
    <dbReference type="NCBI Taxonomy" id="4232"/>
    <lineage>
        <taxon>Eukaryota</taxon>
        <taxon>Viridiplantae</taxon>
        <taxon>Streptophyta</taxon>
        <taxon>Embryophyta</taxon>
        <taxon>Tracheophyta</taxon>
        <taxon>Spermatophyta</taxon>
        <taxon>Magnoliopsida</taxon>
        <taxon>eudicotyledons</taxon>
        <taxon>Gunneridae</taxon>
        <taxon>Pentapetalae</taxon>
        <taxon>asterids</taxon>
        <taxon>campanulids</taxon>
        <taxon>Asterales</taxon>
        <taxon>Asteraceae</taxon>
        <taxon>Asteroideae</taxon>
        <taxon>Heliantheae alliance</taxon>
        <taxon>Heliantheae</taxon>
        <taxon>Helianthus</taxon>
    </lineage>
</organism>
<accession>A0A251TH84</accession>
<sequence length="88" mass="10134">MVQVVYEGDQRWRQKLELGFRSVSHSLSGFKTMSPATCNGHAVRASPQTQTRRRLWLISRDIGSRSFQTRSFICQSKLWTFASDYTCG</sequence>
<dbReference type="Proteomes" id="UP000215914">
    <property type="component" value="Chromosome 10"/>
</dbReference>